<gene>
    <name evidence="1" type="ORF">BDV23DRAFT_180435</name>
</gene>
<reference evidence="1" key="1">
    <citation type="submission" date="2019-04" db="EMBL/GenBank/DDBJ databases">
        <title>Friends and foes A comparative genomics studyof 23 Aspergillus species from section Flavi.</title>
        <authorList>
            <consortium name="DOE Joint Genome Institute"/>
            <person name="Kjaerbolling I."/>
            <person name="Vesth T."/>
            <person name="Frisvad J.C."/>
            <person name="Nybo J.L."/>
            <person name="Theobald S."/>
            <person name="Kildgaard S."/>
            <person name="Isbrandt T."/>
            <person name="Kuo A."/>
            <person name="Sato A."/>
            <person name="Lyhne E.K."/>
            <person name="Kogle M.E."/>
            <person name="Wiebenga A."/>
            <person name="Kun R.S."/>
            <person name="Lubbers R.J."/>
            <person name="Makela M.R."/>
            <person name="Barry K."/>
            <person name="Chovatia M."/>
            <person name="Clum A."/>
            <person name="Daum C."/>
            <person name="Haridas S."/>
            <person name="He G."/>
            <person name="LaButti K."/>
            <person name="Lipzen A."/>
            <person name="Mondo S."/>
            <person name="Riley R."/>
            <person name="Salamov A."/>
            <person name="Simmons B.A."/>
            <person name="Magnuson J.K."/>
            <person name="Henrissat B."/>
            <person name="Mortensen U.H."/>
            <person name="Larsen T.O."/>
            <person name="Devries R.P."/>
            <person name="Grigoriev I.V."/>
            <person name="Machida M."/>
            <person name="Baker S.E."/>
            <person name="Andersen M.R."/>
        </authorList>
    </citation>
    <scope>NUCLEOTIDE SEQUENCE [LARGE SCALE GENOMIC DNA]</scope>
    <source>
        <strain evidence="1">IBT 14317</strain>
    </source>
</reference>
<dbReference type="OMA" id="VYERQNW"/>
<evidence type="ECO:0000313" key="1">
    <source>
        <dbReference type="EMBL" id="KAE8393671.1"/>
    </source>
</evidence>
<dbReference type="EMBL" id="ML735228">
    <property type="protein sequence ID" value="KAE8393671.1"/>
    <property type="molecule type" value="Genomic_DNA"/>
</dbReference>
<dbReference type="AlphaFoldDB" id="A0A5N6G4Q1"/>
<proteinExistence type="predicted"/>
<accession>A0A5N7CHP3</accession>
<protein>
    <submittedName>
        <fullName evidence="1">Uncharacterized protein</fullName>
    </submittedName>
</protein>
<dbReference type="OrthoDB" id="4526473at2759"/>
<dbReference type="Proteomes" id="UP000326877">
    <property type="component" value="Unassembled WGS sequence"/>
</dbReference>
<sequence length="232" mass="26390">MSVDIVQLYGPGLSFYLTQGKPPAPIDAPMRSPDTSLRKYSATMKALHISNDRLESRVKNLSSSTAQLELELMKLQHHIKGFHGELLVTWQADTLTRLVEVVYERCGWKLPGGITATSHEGMDQARVSLMYRTAARKIKKETLQRRFGLSMPYYVALQRYDEVSYPFLKIVVGRPSYLIVDCILSKHESVSFRVHIRSMADVAEGEEQSTEIGRFLGKIVSIMLRSDRQRNI</sequence>
<organism evidence="1">
    <name type="scientific">Petromyces alliaceus</name>
    <name type="common">Aspergillus alliaceus</name>
    <dbReference type="NCBI Taxonomy" id="209559"/>
    <lineage>
        <taxon>Eukaryota</taxon>
        <taxon>Fungi</taxon>
        <taxon>Dikarya</taxon>
        <taxon>Ascomycota</taxon>
        <taxon>Pezizomycotina</taxon>
        <taxon>Eurotiomycetes</taxon>
        <taxon>Eurotiomycetidae</taxon>
        <taxon>Eurotiales</taxon>
        <taxon>Aspergillaceae</taxon>
        <taxon>Aspergillus</taxon>
        <taxon>Aspergillus subgen. Circumdati</taxon>
    </lineage>
</organism>
<accession>A0A5N6G4Q1</accession>
<name>A0A5N6G4Q1_PETAA</name>